<dbReference type="GO" id="GO:0032259">
    <property type="term" value="P:methylation"/>
    <property type="evidence" value="ECO:0007669"/>
    <property type="project" value="UniProtKB-KW"/>
</dbReference>
<dbReference type="EMBL" id="QWGR01000001">
    <property type="protein sequence ID" value="RIJ50747.1"/>
    <property type="molecule type" value="Genomic_DNA"/>
</dbReference>
<dbReference type="InterPro" id="IPR029063">
    <property type="entry name" value="SAM-dependent_MTases_sf"/>
</dbReference>
<dbReference type="AlphaFoldDB" id="A0A399T959"/>
<keyword evidence="1" id="KW-0808">Transferase</keyword>
<dbReference type="Proteomes" id="UP000265926">
    <property type="component" value="Unassembled WGS sequence"/>
</dbReference>
<accession>A0A399T959</accession>
<sequence>MQEQKDLIRITEEFLADTIDYPKLRKAAEEYKTFLYQLSGCDLDNETGRSDIQLSSGKALGTFWAALCIDDFIRTRQFIRGIDQAIREKLQHNDSIHVLYAGSGPFATLLLPLILRHSRERVKYTLLDINPFSLEILNRLIARLELQEYKLEVICADATQYRLPNDTPDIIVSETMQNALAKEQQVPIFIQLMRQAKPDTVFIPEKIQLSIGLRKDGDLLELPFHERYKKVDTVFEVSKEALHFALQSKATAPGEIIFPENSLTLEKHALKDYSQLVLLTEIKVFRNERINLNESGLTTPLIINNIPENVKQSITVLSQYKISTEPKLDNQIVVG</sequence>
<protein>
    <submittedName>
        <fullName evidence="1">Class I SAM-dependent methyltransferase</fullName>
    </submittedName>
</protein>
<keyword evidence="1" id="KW-0489">Methyltransferase</keyword>
<comment type="caution">
    <text evidence="1">The sequence shown here is derived from an EMBL/GenBank/DDBJ whole genome shotgun (WGS) entry which is preliminary data.</text>
</comment>
<dbReference type="RefSeq" id="WP_119436215.1">
    <property type="nucleotide sequence ID" value="NZ_QWGR01000001.1"/>
</dbReference>
<gene>
    <name evidence="1" type="ORF">D1614_02125</name>
</gene>
<evidence type="ECO:0000313" key="1">
    <source>
        <dbReference type="EMBL" id="RIJ50747.1"/>
    </source>
</evidence>
<organism evidence="1 2">
    <name type="scientific">Maribellus luteus</name>
    <dbReference type="NCBI Taxonomy" id="2305463"/>
    <lineage>
        <taxon>Bacteria</taxon>
        <taxon>Pseudomonadati</taxon>
        <taxon>Bacteroidota</taxon>
        <taxon>Bacteroidia</taxon>
        <taxon>Marinilabiliales</taxon>
        <taxon>Prolixibacteraceae</taxon>
        <taxon>Maribellus</taxon>
    </lineage>
</organism>
<keyword evidence="2" id="KW-1185">Reference proteome</keyword>
<dbReference type="OrthoDB" id="1157001at2"/>
<reference evidence="1 2" key="1">
    <citation type="submission" date="2018-08" db="EMBL/GenBank/DDBJ databases">
        <title>Pallidiluteibacterium maritimus gen. nov., sp. nov., isolated from coastal sediment.</title>
        <authorList>
            <person name="Zhou L.Y."/>
        </authorList>
    </citation>
    <scope>NUCLEOTIDE SEQUENCE [LARGE SCALE GENOMIC DNA]</scope>
    <source>
        <strain evidence="1 2">XSD2</strain>
    </source>
</reference>
<name>A0A399T959_9BACT</name>
<dbReference type="GO" id="GO:0008168">
    <property type="term" value="F:methyltransferase activity"/>
    <property type="evidence" value="ECO:0007669"/>
    <property type="project" value="UniProtKB-KW"/>
</dbReference>
<evidence type="ECO:0000313" key="2">
    <source>
        <dbReference type="Proteomes" id="UP000265926"/>
    </source>
</evidence>
<proteinExistence type="predicted"/>
<dbReference type="Gene3D" id="3.40.50.150">
    <property type="entry name" value="Vaccinia Virus protein VP39"/>
    <property type="match status" value="1"/>
</dbReference>
<dbReference type="SUPFAM" id="SSF53335">
    <property type="entry name" value="S-adenosyl-L-methionine-dependent methyltransferases"/>
    <property type="match status" value="1"/>
</dbReference>